<accession>A0A089HN96</accession>
<dbReference type="CDD" id="cd08504">
    <property type="entry name" value="PBP2_OppA"/>
    <property type="match status" value="1"/>
</dbReference>
<dbReference type="GO" id="GO:1904680">
    <property type="term" value="F:peptide transmembrane transporter activity"/>
    <property type="evidence" value="ECO:0007669"/>
    <property type="project" value="TreeGrafter"/>
</dbReference>
<dbReference type="eggNOG" id="COG4166">
    <property type="taxonomic scope" value="Bacteria"/>
</dbReference>
<name>A0A089HN96_PAEDU</name>
<evidence type="ECO:0000256" key="3">
    <source>
        <dbReference type="ARBA" id="ARBA00022448"/>
    </source>
</evidence>
<dbReference type="STRING" id="44251.PDUR_12215"/>
<dbReference type="Pfam" id="PF00496">
    <property type="entry name" value="SBP_bac_5"/>
    <property type="match status" value="1"/>
</dbReference>
<dbReference type="AlphaFoldDB" id="A0A089HN96"/>
<organism evidence="7 8">
    <name type="scientific">Paenibacillus durus</name>
    <name type="common">Paenibacillus azotofixans</name>
    <dbReference type="NCBI Taxonomy" id="44251"/>
    <lineage>
        <taxon>Bacteria</taxon>
        <taxon>Bacillati</taxon>
        <taxon>Bacillota</taxon>
        <taxon>Bacilli</taxon>
        <taxon>Bacillales</taxon>
        <taxon>Paenibacillaceae</taxon>
        <taxon>Paenibacillus</taxon>
    </lineage>
</organism>
<dbReference type="Proteomes" id="UP000029409">
    <property type="component" value="Chromosome"/>
</dbReference>
<evidence type="ECO:0000256" key="5">
    <source>
        <dbReference type="ARBA" id="ARBA00022856"/>
    </source>
</evidence>
<comment type="subcellular location">
    <subcellularLocation>
        <location evidence="1">Cell envelope</location>
    </subcellularLocation>
</comment>
<dbReference type="InterPro" id="IPR039424">
    <property type="entry name" value="SBP_5"/>
</dbReference>
<keyword evidence="8" id="KW-1185">Reference proteome</keyword>
<dbReference type="PIRSF" id="PIRSF002741">
    <property type="entry name" value="MppA"/>
    <property type="match status" value="1"/>
</dbReference>
<dbReference type="FunFam" id="3.90.76.10:FF:000001">
    <property type="entry name" value="Oligopeptide ABC transporter substrate-binding protein"/>
    <property type="match status" value="1"/>
</dbReference>
<protein>
    <recommendedName>
        <fullName evidence="6">Solute-binding protein family 5 domain-containing protein</fullName>
    </recommendedName>
</protein>
<dbReference type="GO" id="GO:0043190">
    <property type="term" value="C:ATP-binding cassette (ABC) transporter complex"/>
    <property type="evidence" value="ECO:0007669"/>
    <property type="project" value="InterPro"/>
</dbReference>
<sequence>MKKKIMIPAAVCFLAVSICLASLAWGAPREQIFRFILYNNPISLDPALSYDSTSDEVLNGVFEGLVRTGRNGGIEPAMAKSWTVSQDGRTYTFKLRGDAAWSNKQKVKASDFEYAWKRVLNPVTSSPQAYMLYYLAGGEAYHNGTLKDASKVGVQAVNDTTLKVTLRSRTPYFLQLAASRAYLPVNPSVVKSNKNWALSAKSLVGNGPFTLTKWVPDQEIVLSKNKFYPEAKKIHFDRIKIGIMNDPAQELAMYKQGQLDWSGPSETNINVFKLDKATKKDVHTYNPASTYYYVFNVTKPPFDNVNIRRALGMAISREMLTHGTPAYAFVPPGIRGAGKTFREEASGAPYFTEDTDKAQELLKKGLQEEGLSTFPETKLIFNEGHEYISSAVTSMWADNLGIDVYAEVQPWEELLDNRMTLNFEIARAGWTADYNDPASFLELYTSWSTDNDSGWHNAEYDSYIRQAQQTGDDAVRMKLYHQAERLLIDQMVIIPVYYYKEFTLQKPYVHGVYKDYSGALVYRDGYLK</sequence>
<dbReference type="EMBL" id="CP009288">
    <property type="protein sequence ID" value="AIQ12577.1"/>
    <property type="molecule type" value="Genomic_DNA"/>
</dbReference>
<feature type="domain" description="Solute-binding protein family 5" evidence="6">
    <location>
        <begin position="74"/>
        <end position="450"/>
    </location>
</feature>
<evidence type="ECO:0000256" key="2">
    <source>
        <dbReference type="ARBA" id="ARBA00005695"/>
    </source>
</evidence>
<dbReference type="InterPro" id="IPR030678">
    <property type="entry name" value="Peptide/Ni-bd"/>
</dbReference>
<dbReference type="OrthoDB" id="9801912at2"/>
<dbReference type="Gene3D" id="3.10.105.10">
    <property type="entry name" value="Dipeptide-binding Protein, Domain 3"/>
    <property type="match status" value="1"/>
</dbReference>
<comment type="similarity">
    <text evidence="2">Belongs to the bacterial solute-binding protein 5 family.</text>
</comment>
<dbReference type="GO" id="GO:0015833">
    <property type="term" value="P:peptide transport"/>
    <property type="evidence" value="ECO:0007669"/>
    <property type="project" value="UniProtKB-KW"/>
</dbReference>
<dbReference type="RefSeq" id="WP_042206425.1">
    <property type="nucleotide sequence ID" value="NZ_CP009288.1"/>
</dbReference>
<dbReference type="GO" id="GO:0030288">
    <property type="term" value="C:outer membrane-bounded periplasmic space"/>
    <property type="evidence" value="ECO:0007669"/>
    <property type="project" value="UniProtKB-ARBA"/>
</dbReference>
<gene>
    <name evidence="7" type="ORF">PDUR_12215</name>
</gene>
<keyword evidence="5" id="KW-0571">Peptide transport</keyword>
<proteinExistence type="inferred from homology"/>
<dbReference type="PANTHER" id="PTHR30290:SF79">
    <property type="entry name" value="DIPEPTIDE-BINDING PROTEIN DPPE"/>
    <property type="match status" value="1"/>
</dbReference>
<dbReference type="FunFam" id="3.10.105.10:FF:000001">
    <property type="entry name" value="Oligopeptide ABC transporter, oligopeptide-binding protein"/>
    <property type="match status" value="1"/>
</dbReference>
<reference evidence="7 8" key="1">
    <citation type="submission" date="2014-08" db="EMBL/GenBank/DDBJ databases">
        <title>Comparative genomics of the Paenibacillus odorifer group.</title>
        <authorList>
            <person name="den Bakker H.C."/>
            <person name="Tsai Y.-C."/>
            <person name="Martin N."/>
            <person name="Korlach J."/>
            <person name="Wiedmann M."/>
        </authorList>
    </citation>
    <scope>NUCLEOTIDE SEQUENCE [LARGE SCALE GENOMIC DNA]</scope>
    <source>
        <strain evidence="7 8">DSM 1735</strain>
    </source>
</reference>
<keyword evidence="4" id="KW-0732">Signal</keyword>
<dbReference type="Gene3D" id="3.40.190.10">
    <property type="entry name" value="Periplasmic binding protein-like II"/>
    <property type="match status" value="1"/>
</dbReference>
<evidence type="ECO:0000259" key="6">
    <source>
        <dbReference type="Pfam" id="PF00496"/>
    </source>
</evidence>
<dbReference type="KEGG" id="pdu:PDUR_12215"/>
<keyword evidence="5" id="KW-0653">Protein transport</keyword>
<evidence type="ECO:0000313" key="7">
    <source>
        <dbReference type="EMBL" id="AIQ12577.1"/>
    </source>
</evidence>
<evidence type="ECO:0000313" key="8">
    <source>
        <dbReference type="Proteomes" id="UP000029409"/>
    </source>
</evidence>
<evidence type="ECO:0000256" key="4">
    <source>
        <dbReference type="ARBA" id="ARBA00022729"/>
    </source>
</evidence>
<dbReference type="InterPro" id="IPR000914">
    <property type="entry name" value="SBP_5_dom"/>
</dbReference>
<dbReference type="Gene3D" id="3.90.76.10">
    <property type="entry name" value="Dipeptide-binding Protein, Domain 1"/>
    <property type="match status" value="1"/>
</dbReference>
<dbReference type="SUPFAM" id="SSF53850">
    <property type="entry name" value="Periplasmic binding protein-like II"/>
    <property type="match status" value="1"/>
</dbReference>
<evidence type="ECO:0000256" key="1">
    <source>
        <dbReference type="ARBA" id="ARBA00004196"/>
    </source>
</evidence>
<keyword evidence="3" id="KW-0813">Transport</keyword>
<dbReference type="PANTHER" id="PTHR30290">
    <property type="entry name" value="PERIPLASMIC BINDING COMPONENT OF ABC TRANSPORTER"/>
    <property type="match status" value="1"/>
</dbReference>